<evidence type="ECO:0000256" key="1">
    <source>
        <dbReference type="ARBA" id="ARBA00004571"/>
    </source>
</evidence>
<sequence length="825" mass="90380">MKQAIKRGVLAASTSALVLTAMAVPQTGFAATKAKAKSAHTSSTSKVARTSATTSAPAPVRHVAPAALTSHRTEEVGVVGHPYRAQTVTVGAAEIQRAIPGTNPMKVLGMQPGVMFQSNDPQGLDTWSAQIMMHGFAQQEIGLTLDGIPLGEMGYRNYNGTNPLQAISSENVGSMDVSRSAGAETVAATNNLGGSIEYNSSDPKDKMGGQLGQSFGSNANFHTFIRFDSGKLNESGTKFFVSYMRNDSQLWKGYGDQFLQQVNAKFVQPIGERSKISLFFDWSDLHQITYDDYSFEMLDKLGPQQGFTYNGKFSGYQTAFNEAKGISYPGNIGQLTDKADAAYYSGGTNNVDLLGGLKADLQMTDRLRWTTTVYGHNQQNQTTWVSPYGASGAWGSFPTPNGSPLFNIVKEPEIRRFGIISAVHYNIAHNELGAGVWYENNKYSSPMNAYEEPNIVNGQLTSPLVYDLNHFSDPFAQVFNQVYNTNTFTAFFNDTYHPIRNLDLHFGFKSVLNTTRVGDGYLNPDYYGAGVSPIASGVGLTVAKPFLPHIGVAYRFLPGHEIFIDISENVHVYPQSGYKLSTSPFAYSMESFTSTHYRPETAWTYAIGYRFNNRLISASAYAYRTNFNNRLQQIAAGSPQNPIASVANVGGVTMNGVDAGLTIRPIRGLELYNSISYNHATYDQNLVTASGTYNIKGQQVVNYPRLMYKSRLSYTWHDAMVWIDGSYMSARNFDYTGDIKAPGYWMSNLGAEYRLGNMGKYIHGAGFVQNLVFSFTVANLTNVTYISTMGENGNPSNNAGGAAYTDQSFLIGAPRQYFGSVRAEF</sequence>
<evidence type="ECO:0000256" key="12">
    <source>
        <dbReference type="PROSITE-ProRule" id="PRU01360"/>
    </source>
</evidence>
<dbReference type="SUPFAM" id="SSF56935">
    <property type="entry name" value="Porins"/>
    <property type="match status" value="1"/>
</dbReference>
<reference evidence="18" key="1">
    <citation type="submission" date="2021-03" db="EMBL/GenBank/DDBJ databases">
        <title>The complete genome sequence of Acetobacter sp. TBRC 12339.</title>
        <authorList>
            <person name="Charoenyingcharoen P."/>
            <person name="Yukphan P."/>
        </authorList>
    </citation>
    <scope>NUCLEOTIDE SEQUENCE</scope>
    <source>
        <strain evidence="18">TBRC 12339</strain>
    </source>
</reference>
<evidence type="ECO:0000256" key="2">
    <source>
        <dbReference type="ARBA" id="ARBA00022448"/>
    </source>
</evidence>
<accession>A0A939KQJ0</accession>
<keyword evidence="19" id="KW-1185">Reference proteome</keyword>
<dbReference type="GO" id="GO:0015344">
    <property type="term" value="F:siderophore uptake transmembrane transporter activity"/>
    <property type="evidence" value="ECO:0007669"/>
    <property type="project" value="TreeGrafter"/>
</dbReference>
<keyword evidence="10 12" id="KW-0472">Membrane</keyword>
<dbReference type="InterPro" id="IPR039426">
    <property type="entry name" value="TonB-dep_rcpt-like"/>
</dbReference>
<dbReference type="Gene3D" id="2.40.170.20">
    <property type="entry name" value="TonB-dependent receptor, beta-barrel domain"/>
    <property type="match status" value="1"/>
</dbReference>
<keyword evidence="3 12" id="KW-1134">Transmembrane beta strand</keyword>
<keyword evidence="2 12" id="KW-0813">Transport</keyword>
<evidence type="ECO:0000313" key="18">
    <source>
        <dbReference type="EMBL" id="MBO1325464.1"/>
    </source>
</evidence>
<evidence type="ECO:0000259" key="16">
    <source>
        <dbReference type="Pfam" id="PF00593"/>
    </source>
</evidence>
<evidence type="ECO:0000256" key="5">
    <source>
        <dbReference type="ARBA" id="ARBA00022692"/>
    </source>
</evidence>
<feature type="region of interest" description="Disordered" evidence="14">
    <location>
        <begin position="34"/>
        <end position="58"/>
    </location>
</feature>
<comment type="caution">
    <text evidence="18">The sequence shown here is derived from an EMBL/GenBank/DDBJ whole genome shotgun (WGS) entry which is preliminary data.</text>
</comment>
<dbReference type="PROSITE" id="PS52016">
    <property type="entry name" value="TONB_DEPENDENT_REC_3"/>
    <property type="match status" value="1"/>
</dbReference>
<dbReference type="AlphaFoldDB" id="A0A939KQJ0"/>
<dbReference type="RefSeq" id="WP_207846121.1">
    <property type="nucleotide sequence ID" value="NZ_JAFVMH010000004.1"/>
</dbReference>
<dbReference type="Pfam" id="PF07715">
    <property type="entry name" value="Plug"/>
    <property type="match status" value="1"/>
</dbReference>
<evidence type="ECO:0000256" key="10">
    <source>
        <dbReference type="ARBA" id="ARBA00023136"/>
    </source>
</evidence>
<feature type="domain" description="TonB-dependent receptor-like beta-barrel" evidence="16">
    <location>
        <begin position="299"/>
        <end position="780"/>
    </location>
</feature>
<evidence type="ECO:0000259" key="17">
    <source>
        <dbReference type="Pfam" id="PF07715"/>
    </source>
</evidence>
<keyword evidence="11 12" id="KW-0998">Cell outer membrane</keyword>
<comment type="subcellular location">
    <subcellularLocation>
        <location evidence="1 12">Cell outer membrane</location>
        <topology evidence="1 12">Multi-pass membrane protein</topology>
    </subcellularLocation>
</comment>
<dbReference type="EMBL" id="JAFVMH010000004">
    <property type="protein sequence ID" value="MBO1325464.1"/>
    <property type="molecule type" value="Genomic_DNA"/>
</dbReference>
<dbReference type="InterPro" id="IPR037066">
    <property type="entry name" value="Plug_dom_sf"/>
</dbReference>
<evidence type="ECO:0000313" key="19">
    <source>
        <dbReference type="Proteomes" id="UP000664073"/>
    </source>
</evidence>
<evidence type="ECO:0000256" key="9">
    <source>
        <dbReference type="ARBA" id="ARBA00023077"/>
    </source>
</evidence>
<dbReference type="InterPro" id="IPR012910">
    <property type="entry name" value="Plug_dom"/>
</dbReference>
<feature type="chain" id="PRO_5037645515" evidence="15">
    <location>
        <begin position="31"/>
        <end position="825"/>
    </location>
</feature>
<dbReference type="PANTHER" id="PTHR32552">
    <property type="entry name" value="FERRICHROME IRON RECEPTOR-RELATED"/>
    <property type="match status" value="1"/>
</dbReference>
<dbReference type="InterPro" id="IPR036942">
    <property type="entry name" value="Beta-barrel_TonB_sf"/>
</dbReference>
<evidence type="ECO:0000256" key="15">
    <source>
        <dbReference type="SAM" id="SignalP"/>
    </source>
</evidence>
<keyword evidence="8" id="KW-0406">Ion transport</keyword>
<keyword evidence="5 12" id="KW-0812">Transmembrane</keyword>
<dbReference type="PANTHER" id="PTHR32552:SF89">
    <property type="entry name" value="CATECHOLATE SIDEROPHORE RECEPTOR FIU"/>
    <property type="match status" value="1"/>
</dbReference>
<feature type="signal peptide" evidence="15">
    <location>
        <begin position="1"/>
        <end position="30"/>
    </location>
</feature>
<dbReference type="InterPro" id="IPR000531">
    <property type="entry name" value="Beta-barrel_TonB"/>
</dbReference>
<evidence type="ECO:0000256" key="7">
    <source>
        <dbReference type="ARBA" id="ARBA00023004"/>
    </source>
</evidence>
<dbReference type="GO" id="GO:0009279">
    <property type="term" value="C:cell outer membrane"/>
    <property type="evidence" value="ECO:0007669"/>
    <property type="project" value="UniProtKB-SubCell"/>
</dbReference>
<protein>
    <submittedName>
        <fullName evidence="18">TonB-dependent receptor</fullName>
    </submittedName>
</protein>
<comment type="similarity">
    <text evidence="12 13">Belongs to the TonB-dependent receptor family.</text>
</comment>
<dbReference type="Proteomes" id="UP000664073">
    <property type="component" value="Unassembled WGS sequence"/>
</dbReference>
<evidence type="ECO:0000256" key="6">
    <source>
        <dbReference type="ARBA" id="ARBA00022729"/>
    </source>
</evidence>
<dbReference type="Pfam" id="PF00593">
    <property type="entry name" value="TonB_dep_Rec_b-barrel"/>
    <property type="match status" value="1"/>
</dbReference>
<evidence type="ECO:0000256" key="14">
    <source>
        <dbReference type="SAM" id="MobiDB-lite"/>
    </source>
</evidence>
<feature type="compositionally biased region" description="Low complexity" evidence="14">
    <location>
        <begin position="39"/>
        <end position="58"/>
    </location>
</feature>
<name>A0A939KQJ0_9PROT</name>
<feature type="domain" description="TonB-dependent receptor plug" evidence="17">
    <location>
        <begin position="87"/>
        <end position="194"/>
    </location>
</feature>
<organism evidence="18 19">
    <name type="scientific">Acetobacter garciniae</name>
    <dbReference type="NCBI Taxonomy" id="2817435"/>
    <lineage>
        <taxon>Bacteria</taxon>
        <taxon>Pseudomonadati</taxon>
        <taxon>Pseudomonadota</taxon>
        <taxon>Alphaproteobacteria</taxon>
        <taxon>Acetobacterales</taxon>
        <taxon>Acetobacteraceae</taxon>
        <taxon>Acetobacter</taxon>
    </lineage>
</organism>
<keyword evidence="9 13" id="KW-0798">TonB box</keyword>
<proteinExistence type="inferred from homology"/>
<evidence type="ECO:0000256" key="8">
    <source>
        <dbReference type="ARBA" id="ARBA00023065"/>
    </source>
</evidence>
<evidence type="ECO:0000256" key="11">
    <source>
        <dbReference type="ARBA" id="ARBA00023237"/>
    </source>
</evidence>
<evidence type="ECO:0000256" key="4">
    <source>
        <dbReference type="ARBA" id="ARBA00022496"/>
    </source>
</evidence>
<dbReference type="Gene3D" id="2.170.130.10">
    <property type="entry name" value="TonB-dependent receptor, plug domain"/>
    <property type="match status" value="1"/>
</dbReference>
<evidence type="ECO:0000256" key="13">
    <source>
        <dbReference type="RuleBase" id="RU003357"/>
    </source>
</evidence>
<keyword evidence="18" id="KW-0675">Receptor</keyword>
<evidence type="ECO:0000256" key="3">
    <source>
        <dbReference type="ARBA" id="ARBA00022452"/>
    </source>
</evidence>
<keyword evidence="7" id="KW-0408">Iron</keyword>
<keyword evidence="6 15" id="KW-0732">Signal</keyword>
<gene>
    <name evidence="18" type="ORF">J2D77_09915</name>
</gene>
<keyword evidence="4" id="KW-0410">Iron transport</keyword>